<protein>
    <recommendedName>
        <fullName evidence="5">ADP-ribosylhydrolase like 1</fullName>
    </recommendedName>
</protein>
<feature type="compositionally biased region" description="Polar residues" evidence="2">
    <location>
        <begin position="1619"/>
        <end position="1654"/>
    </location>
</feature>
<reference evidence="3" key="1">
    <citation type="submission" date="2023-04" db="EMBL/GenBank/DDBJ databases">
        <authorList>
            <consortium name="ELIXIR-Norway"/>
        </authorList>
    </citation>
    <scope>NUCLEOTIDE SEQUENCE [LARGE SCALE GENOMIC DNA]</scope>
</reference>
<gene>
    <name evidence="3" type="ORF">MRATA1EN1_LOCUS28000</name>
</gene>
<feature type="region of interest" description="Disordered" evidence="2">
    <location>
        <begin position="1182"/>
        <end position="1405"/>
    </location>
</feature>
<comment type="similarity">
    <text evidence="1">Belongs to the ADP-ribosylglycohydrolase family.</text>
</comment>
<feature type="compositionally biased region" description="Polar residues" evidence="2">
    <location>
        <begin position="1707"/>
        <end position="1720"/>
    </location>
</feature>
<feature type="compositionally biased region" description="Basic and acidic residues" evidence="2">
    <location>
        <begin position="1321"/>
        <end position="1337"/>
    </location>
</feature>
<evidence type="ECO:0000256" key="2">
    <source>
        <dbReference type="SAM" id="MobiDB-lite"/>
    </source>
</evidence>
<sequence>MEKFQAAMLLGAVGDALGFGHAARESSGLGARVQEELGKGGGLDNLVLSPETWPVSGNTIMHMSTAGALVTDFWCLDDLYREMVRRYVDVLEKLPEQRADPATLEGCSQLKPDNYLLAWHTPFNEKGSGFGAATKAMCVGMRYWKPERLETLVEVSVECGRMTHNHPTGFLGSLCTALFASYAVQGKRLEQWGRDMLRTVPLAEEYCKKTIRHLAEYQEHWFYFEAKWQFYLEERKIIEDTEDEASFPDRYDAEERDKTYRKWSSEGRGGRRGHDAPMIAYDALLGAKGSWTELCRRAMFHGGEGGATGAIAGCLFGLLQGLDAVPAGLYRELEHREELRRLGEALHRLSTQENPRNSKICSDKTPIDVQALKKRVSRVTCNPAARAILSSLLLYLADREDAPPGPPAARRASRAPGPQDAQRRPTRFQLLQARFMGSGREPRLKKTREVGRLIFKDKQGPGRSLVAATIHKLLEKAGEAAGRPAPGRELPGREKPRALPAGRSSVKSILKVFLAAEEKQAAEQPPAQPPAAAGGPAAKARVGGGRSAALARLREKFAQSGGLCAEAGLLPRRAEERAKKRPPRRTLHRPEPRVLRVATLASSCLRAPTTRLLACSTEPALPFSVATVVCGPRSWLSHGTRVTHTGVGRAPQGETGTSPGGAETPGGSREPGWRPPQPSTPWRAASRDGLETELPGVGLECVPQTAPAAASPGGQACPGGKPVSSALGPASPGLPGAAQGAREASLGPQPGLSGGSAGVGPELTLTVCSSEDEMDTSVDWVSEPLFAIQESFPEEKAPGHIPPLAAVTAPSAQAVRRTQPAMEPPQVTVRLPVVHTMSPPPATPQRALGDQGWGPLRGVGMTGNPGTPHPPMAESRSWGAPTLELSLAARQPEGPGAEPRLTAPRGTAARGPDVPAAAPTEPQNSSLGGKDPRPGPGASHWLLKPKDIRGEDASPMSSEPPWPSEPRERPGGDANAWENRQRGHAGCAPSGQHEPAPMAPGSRSGTSVPKWPAAPAGAGMRPRSLSPMDRSPPSEQEGRGGLPPPLESAGCVLTAAGSTSCDPGENRASSENEQTPPSVRAPRWEPVGGASWSPPAPSPRSGAAGQGEGGGAGGPAGLGLVGVVAEEAACQPGGHSSALGSPPGPPQEAPGIPTLAVQPRPVASRELAAGDVATGGVKVAAGGRIAGTARQSPCGDSAEPPAPVPGLPAPWGSHAAGTPRLQLPETQQAEGRVGLSSSEQLPLSARPSRQPAPLSTAADRPQGDRAVPKHPDLQASRQVVGGERTSLGMGESLPGREGGSPGAVSRGGSGRKGEGLWGERPNSRGVREAGSRPREEAAPEEVPGGRAGKGPGRPQRQQAGHAESRPEEQRAPAAESQAPFPSGSPALPAQAQVGQMMPLSSARPASCSVGVMLAAGRNEAPQVPAPRGGQGGPQALLGEGQSQAAPSPREGEIQAASSIQKGQSQAAPSTQKGQTWVSPSLRKGQSRAPSSIQDGRSQAAPSPWERETQAPSSTQKGQSQAAPSPREGEIQAASSIQKGQSQAAPSPREGETQAASSIQKGQSQAAPSPRERETQAASSIQKGQSQAAPSPREGETQAASSIQKGQSQAAPSPRERETQAASSIQKGQTWVSPSLRKGQSQAPSSIQDGRSQAAPSPRERETQAASSIQKGQSQEAPRPWEEESQVAPSIQKGQTWVSPSLRKGQSRAPSSIQDGRSQAAPSPWERESQAPSRIQKGQSQVAPSLWPAQGSVVPTPKLGSSLAPRVLAQEGPPDAPGVGSARRGPHLAKYRAQSFSDERSFELSFRPSILRASDKYRPPK</sequence>
<feature type="compositionally biased region" description="Polar residues" evidence="2">
    <location>
        <begin position="1729"/>
        <end position="1742"/>
    </location>
</feature>
<dbReference type="PANTHER" id="PTHR16222:SF23">
    <property type="entry name" value="INACTIVE ADP-RIBOSYLTRANSFERASE ARH2"/>
    <property type="match status" value="1"/>
</dbReference>
<feature type="compositionally biased region" description="Polar residues" evidence="2">
    <location>
        <begin position="1455"/>
        <end position="1478"/>
    </location>
</feature>
<feature type="region of interest" description="Disordered" evidence="2">
    <location>
        <begin position="835"/>
        <end position="877"/>
    </location>
</feature>
<accession>A0ABN8ZZS5</accession>
<feature type="region of interest" description="Disordered" evidence="2">
    <location>
        <begin position="705"/>
        <end position="758"/>
    </location>
</feature>
<feature type="compositionally biased region" description="Low complexity" evidence="2">
    <location>
        <begin position="522"/>
        <end position="540"/>
    </location>
</feature>
<feature type="region of interest" description="Disordered" evidence="2">
    <location>
        <begin position="400"/>
        <end position="425"/>
    </location>
</feature>
<evidence type="ECO:0000313" key="4">
    <source>
        <dbReference type="Proteomes" id="UP001176941"/>
    </source>
</evidence>
<dbReference type="Gene3D" id="1.10.4080.10">
    <property type="entry name" value="ADP-ribosylation/Crystallin J1"/>
    <property type="match status" value="1"/>
</dbReference>
<dbReference type="InterPro" id="IPR036705">
    <property type="entry name" value="Ribosyl_crysJ1_sf"/>
</dbReference>
<feature type="compositionally biased region" description="Polar residues" evidence="2">
    <location>
        <begin position="1532"/>
        <end position="1544"/>
    </location>
</feature>
<feature type="compositionally biased region" description="Low complexity" evidence="2">
    <location>
        <begin position="479"/>
        <end position="489"/>
    </location>
</feature>
<feature type="compositionally biased region" description="Basic and acidic residues" evidence="2">
    <location>
        <begin position="1261"/>
        <end position="1272"/>
    </location>
</feature>
<feature type="compositionally biased region" description="Low complexity" evidence="2">
    <location>
        <begin position="1088"/>
        <end position="1103"/>
    </location>
</feature>
<feature type="region of interest" description="Disordered" evidence="2">
    <location>
        <begin position="643"/>
        <end position="684"/>
    </location>
</feature>
<feature type="compositionally biased region" description="Polar residues" evidence="2">
    <location>
        <begin position="1553"/>
        <end position="1566"/>
    </location>
</feature>
<feature type="compositionally biased region" description="Gly residues" evidence="2">
    <location>
        <begin position="851"/>
        <end position="863"/>
    </location>
</feature>
<feature type="compositionally biased region" description="Polar residues" evidence="2">
    <location>
        <begin position="1487"/>
        <end position="1500"/>
    </location>
</feature>
<feature type="compositionally biased region" description="Gly residues" evidence="2">
    <location>
        <begin position="1296"/>
        <end position="1310"/>
    </location>
</feature>
<dbReference type="PANTHER" id="PTHR16222">
    <property type="entry name" value="ADP-RIBOSYLGLYCOHYDROLASE"/>
    <property type="match status" value="1"/>
</dbReference>
<evidence type="ECO:0008006" key="5">
    <source>
        <dbReference type="Google" id="ProtNLM"/>
    </source>
</evidence>
<dbReference type="SUPFAM" id="SSF101478">
    <property type="entry name" value="ADP-ribosylglycohydrolase"/>
    <property type="match status" value="1"/>
</dbReference>
<feature type="compositionally biased region" description="Polar residues" evidence="2">
    <location>
        <begin position="1663"/>
        <end position="1675"/>
    </location>
</feature>
<feature type="compositionally biased region" description="Polar residues" evidence="2">
    <location>
        <begin position="1575"/>
        <end position="1588"/>
    </location>
</feature>
<feature type="compositionally biased region" description="Polar residues" evidence="2">
    <location>
        <begin position="1509"/>
        <end position="1522"/>
    </location>
</feature>
<dbReference type="Proteomes" id="UP001176941">
    <property type="component" value="Chromosome 8"/>
</dbReference>
<feature type="compositionally biased region" description="Low complexity" evidence="2">
    <location>
        <begin position="408"/>
        <end position="418"/>
    </location>
</feature>
<name>A0ABN8ZZS5_RANTA</name>
<feature type="region of interest" description="Disordered" evidence="2">
    <location>
        <begin position="1420"/>
        <end position="1786"/>
    </location>
</feature>
<dbReference type="InterPro" id="IPR050792">
    <property type="entry name" value="ADP-ribosylglycohydrolase"/>
</dbReference>
<feature type="compositionally biased region" description="Polar residues" evidence="2">
    <location>
        <begin position="1686"/>
        <end position="1698"/>
    </location>
</feature>
<feature type="compositionally biased region" description="Gly residues" evidence="2">
    <location>
        <begin position="1104"/>
        <end position="1120"/>
    </location>
</feature>
<feature type="compositionally biased region" description="Polar residues" evidence="2">
    <location>
        <begin position="1224"/>
        <end position="1241"/>
    </location>
</feature>
<proteinExistence type="inferred from homology"/>
<evidence type="ECO:0000256" key="1">
    <source>
        <dbReference type="ARBA" id="ARBA00010702"/>
    </source>
</evidence>
<feature type="region of interest" description="Disordered" evidence="2">
    <location>
        <begin position="891"/>
        <end position="1161"/>
    </location>
</feature>
<organism evidence="3 4">
    <name type="scientific">Rangifer tarandus platyrhynchus</name>
    <name type="common">Svalbard reindeer</name>
    <dbReference type="NCBI Taxonomy" id="3082113"/>
    <lineage>
        <taxon>Eukaryota</taxon>
        <taxon>Metazoa</taxon>
        <taxon>Chordata</taxon>
        <taxon>Craniata</taxon>
        <taxon>Vertebrata</taxon>
        <taxon>Euteleostomi</taxon>
        <taxon>Mammalia</taxon>
        <taxon>Eutheria</taxon>
        <taxon>Laurasiatheria</taxon>
        <taxon>Artiodactyla</taxon>
        <taxon>Ruminantia</taxon>
        <taxon>Pecora</taxon>
        <taxon>Cervidae</taxon>
        <taxon>Odocoileinae</taxon>
        <taxon>Rangifer</taxon>
    </lineage>
</organism>
<feature type="region of interest" description="Disordered" evidence="2">
    <location>
        <begin position="477"/>
        <end position="502"/>
    </location>
</feature>
<keyword evidence="4" id="KW-1185">Reference proteome</keyword>
<evidence type="ECO:0000313" key="3">
    <source>
        <dbReference type="EMBL" id="CAI9179038.1"/>
    </source>
</evidence>
<feature type="compositionally biased region" description="Low complexity" evidence="2">
    <location>
        <begin position="1420"/>
        <end position="1441"/>
    </location>
</feature>
<feature type="region of interest" description="Disordered" evidence="2">
    <location>
        <begin position="520"/>
        <end position="541"/>
    </location>
</feature>
<feature type="compositionally biased region" description="Polar residues" evidence="2">
    <location>
        <begin position="1597"/>
        <end position="1610"/>
    </location>
</feature>
<dbReference type="Pfam" id="PF03747">
    <property type="entry name" value="ADP_ribosyl_GH"/>
    <property type="match status" value="1"/>
</dbReference>
<dbReference type="EMBL" id="OX459944">
    <property type="protein sequence ID" value="CAI9179038.1"/>
    <property type="molecule type" value="Genomic_DNA"/>
</dbReference>
<dbReference type="InterPro" id="IPR005502">
    <property type="entry name" value="Ribosyl_crysJ1"/>
</dbReference>